<dbReference type="eggNOG" id="ENOG502S5GN">
    <property type="taxonomic scope" value="Eukaryota"/>
</dbReference>
<dbReference type="PROSITE" id="PS50222">
    <property type="entry name" value="EF_HAND_2"/>
    <property type="match status" value="1"/>
</dbReference>
<dbReference type="SUPFAM" id="SSF47473">
    <property type="entry name" value="EF-hand"/>
    <property type="match status" value="1"/>
</dbReference>
<evidence type="ECO:0000313" key="3">
    <source>
        <dbReference type="EMBL" id="EOY06225.1"/>
    </source>
</evidence>
<accession>A0A061EMJ4</accession>
<dbReference type="EMBL" id="CM001882">
    <property type="protein sequence ID" value="EOY06225.1"/>
    <property type="molecule type" value="Genomic_DNA"/>
</dbReference>
<dbReference type="Proteomes" id="UP000026915">
    <property type="component" value="Chromosome 4"/>
</dbReference>
<feature type="domain" description="EF-hand" evidence="2">
    <location>
        <begin position="18"/>
        <end position="53"/>
    </location>
</feature>
<keyword evidence="4" id="KW-1185">Reference proteome</keyword>
<evidence type="ECO:0000259" key="2">
    <source>
        <dbReference type="PROSITE" id="PS50222"/>
    </source>
</evidence>
<dbReference type="InterPro" id="IPR011992">
    <property type="entry name" value="EF-hand-dom_pair"/>
</dbReference>
<dbReference type="Pfam" id="PF00036">
    <property type="entry name" value="EF-hand_1"/>
    <property type="match status" value="1"/>
</dbReference>
<dbReference type="AlphaFoldDB" id="A0A061EMJ4"/>
<dbReference type="GO" id="GO:0005509">
    <property type="term" value="F:calcium ion binding"/>
    <property type="evidence" value="ECO:0007669"/>
    <property type="project" value="InterPro"/>
</dbReference>
<name>A0A061EMJ4_THECC</name>
<dbReference type="OMA" id="AYYELAP"/>
<evidence type="ECO:0000256" key="1">
    <source>
        <dbReference type="ARBA" id="ARBA00022837"/>
    </source>
</evidence>
<reference evidence="3 4" key="1">
    <citation type="journal article" date="2013" name="Genome Biol.">
        <title>The genome sequence of the most widely cultivated cacao type and its use to identify candidate genes regulating pod color.</title>
        <authorList>
            <person name="Motamayor J.C."/>
            <person name="Mockaitis K."/>
            <person name="Schmutz J."/>
            <person name="Haiminen N."/>
            <person name="Iii D.L."/>
            <person name="Cornejo O."/>
            <person name="Findley S.D."/>
            <person name="Zheng P."/>
            <person name="Utro F."/>
            <person name="Royaert S."/>
            <person name="Saski C."/>
            <person name="Jenkins J."/>
            <person name="Podicheti R."/>
            <person name="Zhao M."/>
            <person name="Scheffler B.E."/>
            <person name="Stack J.C."/>
            <person name="Feltus F.A."/>
            <person name="Mustiga G.M."/>
            <person name="Amores F."/>
            <person name="Phillips W."/>
            <person name="Marelli J.P."/>
            <person name="May G.D."/>
            <person name="Shapiro H."/>
            <person name="Ma J."/>
            <person name="Bustamante C.D."/>
            <person name="Schnell R.J."/>
            <person name="Main D."/>
            <person name="Gilbert D."/>
            <person name="Parida L."/>
            <person name="Kuhn D.N."/>
        </authorList>
    </citation>
    <scope>NUCLEOTIDE SEQUENCE [LARGE SCALE GENOMIC DNA]</scope>
    <source>
        <strain evidence="4">cv. Matina 1-6</strain>
    </source>
</reference>
<dbReference type="SMART" id="SM00054">
    <property type="entry name" value="EFh"/>
    <property type="match status" value="1"/>
</dbReference>
<evidence type="ECO:0000313" key="4">
    <source>
        <dbReference type="Proteomes" id="UP000026915"/>
    </source>
</evidence>
<keyword evidence="1" id="KW-0106">Calcium</keyword>
<organism evidence="3 4">
    <name type="scientific">Theobroma cacao</name>
    <name type="common">Cacao</name>
    <name type="synonym">Cocoa</name>
    <dbReference type="NCBI Taxonomy" id="3641"/>
    <lineage>
        <taxon>Eukaryota</taxon>
        <taxon>Viridiplantae</taxon>
        <taxon>Streptophyta</taxon>
        <taxon>Embryophyta</taxon>
        <taxon>Tracheophyta</taxon>
        <taxon>Spermatophyta</taxon>
        <taxon>Magnoliopsida</taxon>
        <taxon>eudicotyledons</taxon>
        <taxon>Gunneridae</taxon>
        <taxon>Pentapetalae</taxon>
        <taxon>rosids</taxon>
        <taxon>malvids</taxon>
        <taxon>Malvales</taxon>
        <taxon>Malvaceae</taxon>
        <taxon>Byttnerioideae</taxon>
        <taxon>Theobroma</taxon>
    </lineage>
</organism>
<protein>
    <submittedName>
        <fullName evidence="3">Calcium-binding EF-hand family protein, putative</fullName>
    </submittedName>
</protein>
<dbReference type="InterPro" id="IPR018247">
    <property type="entry name" value="EF_Hand_1_Ca_BS"/>
</dbReference>
<dbReference type="InParanoid" id="A0A061EMJ4"/>
<dbReference type="STRING" id="3641.A0A061EMJ4"/>
<gene>
    <name evidence="3" type="ORF">TCM_021027</name>
</gene>
<dbReference type="PROSITE" id="PS00018">
    <property type="entry name" value="EF_HAND_1"/>
    <property type="match status" value="1"/>
</dbReference>
<dbReference type="CDD" id="cd00051">
    <property type="entry name" value="EFh"/>
    <property type="match status" value="1"/>
</dbReference>
<proteinExistence type="predicted"/>
<sequence>MDKLRQIANAYYELAPKNIQKEAQKFFNEIDFNGDGHIELEEFLEFMKQKPCDAYRSSNLFKELCAGNDANKLGFMDVMTLYYIVQSGRPFCNGCDEFIKDIYFCCVECFHSSTKYCLCLQCYKAKKYRSHPHRQFLDNFSLLEANRRTALNGVKFPNQGSSLRMYDVEDDGENSGAIVPVVLNKIKKKKREKIKAALKSFEKAPHAGGAVETIPVCRIQ</sequence>
<dbReference type="Gene3D" id="1.10.238.10">
    <property type="entry name" value="EF-hand"/>
    <property type="match status" value="1"/>
</dbReference>
<dbReference type="InterPro" id="IPR002048">
    <property type="entry name" value="EF_hand_dom"/>
</dbReference>
<dbReference type="Gramene" id="EOY06225">
    <property type="protein sequence ID" value="EOY06225"/>
    <property type="gene ID" value="TCM_021027"/>
</dbReference>
<dbReference type="HOGENOM" id="CLU_111775_0_0_1"/>